<evidence type="ECO:0000256" key="1">
    <source>
        <dbReference type="SAM" id="MobiDB-lite"/>
    </source>
</evidence>
<accession>A0A9P8T1C8</accession>
<name>A0A9P8T1C8_9ASCO</name>
<organism evidence="2 3">
    <name type="scientific">Ogataea philodendri</name>
    <dbReference type="NCBI Taxonomy" id="1378263"/>
    <lineage>
        <taxon>Eukaryota</taxon>
        <taxon>Fungi</taxon>
        <taxon>Dikarya</taxon>
        <taxon>Ascomycota</taxon>
        <taxon>Saccharomycotina</taxon>
        <taxon>Pichiomycetes</taxon>
        <taxon>Pichiales</taxon>
        <taxon>Pichiaceae</taxon>
        <taxon>Ogataea</taxon>
    </lineage>
</organism>
<dbReference type="Proteomes" id="UP000769157">
    <property type="component" value="Unassembled WGS sequence"/>
</dbReference>
<protein>
    <submittedName>
        <fullName evidence="2">Uncharacterized protein</fullName>
    </submittedName>
</protein>
<sequence>MNTMARPVKPMQIPKPLTNDCVWESKLVKVRGKGQNDGESQRAEPWVNRVCLSVHCCVSEKLDDGWGKVGVRVRRNNQAEVDQGSKIKHWVFENLKNVFDGLLDLKSRVTGVDLQLLLQKLHFVALQELGIFWEIGDKEVKQESKTSTEGTFNDINPLPGLESVNAIQIVNSVGDSTTTSTSNRGTTEENTKPTLGLRFGVEVGHDVENSRETSSFAESKNNSGSN</sequence>
<reference evidence="2" key="2">
    <citation type="submission" date="2021-01" db="EMBL/GenBank/DDBJ databases">
        <authorList>
            <person name="Schikora-Tamarit M.A."/>
        </authorList>
    </citation>
    <scope>NUCLEOTIDE SEQUENCE</scope>
    <source>
        <strain evidence="2">CBS6075</strain>
    </source>
</reference>
<comment type="caution">
    <text evidence="2">The sequence shown here is derived from an EMBL/GenBank/DDBJ whole genome shotgun (WGS) entry which is preliminary data.</text>
</comment>
<proteinExistence type="predicted"/>
<reference evidence="2" key="1">
    <citation type="journal article" date="2021" name="Open Biol.">
        <title>Shared evolutionary footprints suggest mitochondrial oxidative damage underlies multiple complex I losses in fungi.</title>
        <authorList>
            <person name="Schikora-Tamarit M.A."/>
            <person name="Marcet-Houben M."/>
            <person name="Nosek J."/>
            <person name="Gabaldon T."/>
        </authorList>
    </citation>
    <scope>NUCLEOTIDE SEQUENCE</scope>
    <source>
        <strain evidence="2">CBS6075</strain>
    </source>
</reference>
<feature type="compositionally biased region" description="Polar residues" evidence="1">
    <location>
        <begin position="212"/>
        <end position="226"/>
    </location>
</feature>
<feature type="region of interest" description="Disordered" evidence="1">
    <location>
        <begin position="174"/>
        <end position="226"/>
    </location>
</feature>
<evidence type="ECO:0000313" key="2">
    <source>
        <dbReference type="EMBL" id="KAH3661536.1"/>
    </source>
</evidence>
<feature type="compositionally biased region" description="Low complexity" evidence="1">
    <location>
        <begin position="176"/>
        <end position="185"/>
    </location>
</feature>
<keyword evidence="3" id="KW-1185">Reference proteome</keyword>
<dbReference type="AlphaFoldDB" id="A0A9P8T1C8"/>
<dbReference type="RefSeq" id="XP_046058649.1">
    <property type="nucleotide sequence ID" value="XM_046207665.1"/>
</dbReference>
<gene>
    <name evidence="2" type="ORF">OGAPHI_006384</name>
</gene>
<dbReference type="GeneID" id="70238348"/>
<dbReference type="EMBL" id="JAEUBE010000439">
    <property type="protein sequence ID" value="KAH3661536.1"/>
    <property type="molecule type" value="Genomic_DNA"/>
</dbReference>
<evidence type="ECO:0000313" key="3">
    <source>
        <dbReference type="Proteomes" id="UP000769157"/>
    </source>
</evidence>